<dbReference type="AlphaFoldDB" id="A0A2V3ZV57"/>
<keyword evidence="1" id="KW-0472">Membrane</keyword>
<evidence type="ECO:0000256" key="1">
    <source>
        <dbReference type="SAM" id="Phobius"/>
    </source>
</evidence>
<dbReference type="RefSeq" id="WP_110362961.1">
    <property type="nucleotide sequence ID" value="NZ_QFLI01000011.1"/>
</dbReference>
<keyword evidence="3" id="KW-1185">Reference proteome</keyword>
<dbReference type="EMBL" id="QFLI01000011">
    <property type="protein sequence ID" value="PXX96913.1"/>
    <property type="molecule type" value="Genomic_DNA"/>
</dbReference>
<accession>A0A2V3ZV57</accession>
<keyword evidence="1" id="KW-1133">Transmembrane helix</keyword>
<feature type="transmembrane region" description="Helical" evidence="1">
    <location>
        <begin position="97"/>
        <end position="118"/>
    </location>
</feature>
<evidence type="ECO:0000313" key="3">
    <source>
        <dbReference type="Proteomes" id="UP000248079"/>
    </source>
</evidence>
<protein>
    <submittedName>
        <fullName evidence="2">Uncharacterized protein</fullName>
    </submittedName>
</protein>
<sequence length="129" mass="14633">MKIFGKKKDLAEKVTDLVGSGVDKLFYTREEQADDLKASHDQYLEFITKTLGESTVRSITRRKIACKIVDVELLLVLAAAVAYKFDPEYAKFLLELAKFLGTAFLAVVIFFFGTYAFIHNNPFKKKAKL</sequence>
<evidence type="ECO:0000313" key="2">
    <source>
        <dbReference type="EMBL" id="PXX96913.1"/>
    </source>
</evidence>
<dbReference type="Proteomes" id="UP000248079">
    <property type="component" value="Unassembled WGS sequence"/>
</dbReference>
<name>A0A2V3ZV57_9BACT</name>
<reference evidence="2 3" key="1">
    <citation type="submission" date="2018-05" db="EMBL/GenBank/DDBJ databases">
        <title>Marinifilum breve JC075T sp. nov., a marine bacterium isolated from Yongle Blue Hole in the South China Sea.</title>
        <authorList>
            <person name="Fu T."/>
        </authorList>
    </citation>
    <scope>NUCLEOTIDE SEQUENCE [LARGE SCALE GENOMIC DNA]</scope>
    <source>
        <strain evidence="2 3">JC075</strain>
    </source>
</reference>
<keyword evidence="1" id="KW-0812">Transmembrane</keyword>
<gene>
    <name evidence="2" type="ORF">DF185_19935</name>
</gene>
<proteinExistence type="predicted"/>
<comment type="caution">
    <text evidence="2">The sequence shown here is derived from an EMBL/GenBank/DDBJ whole genome shotgun (WGS) entry which is preliminary data.</text>
</comment>
<feature type="transmembrane region" description="Helical" evidence="1">
    <location>
        <begin position="64"/>
        <end position="85"/>
    </location>
</feature>
<organism evidence="2 3">
    <name type="scientific">Marinifilum breve</name>
    <dbReference type="NCBI Taxonomy" id="2184082"/>
    <lineage>
        <taxon>Bacteria</taxon>
        <taxon>Pseudomonadati</taxon>
        <taxon>Bacteroidota</taxon>
        <taxon>Bacteroidia</taxon>
        <taxon>Marinilabiliales</taxon>
        <taxon>Marinifilaceae</taxon>
    </lineage>
</organism>